<keyword evidence="3" id="KW-0347">Helicase</keyword>
<dbReference type="InterPro" id="IPR000330">
    <property type="entry name" value="SNF2_N"/>
</dbReference>
<evidence type="ECO:0000259" key="7">
    <source>
        <dbReference type="PROSITE" id="PS51194"/>
    </source>
</evidence>
<dbReference type="SMART" id="SM00487">
    <property type="entry name" value="DEXDc"/>
    <property type="match status" value="1"/>
</dbReference>
<evidence type="ECO:0000256" key="1">
    <source>
        <dbReference type="ARBA" id="ARBA00022741"/>
    </source>
</evidence>
<feature type="compositionally biased region" description="Basic and acidic residues" evidence="5">
    <location>
        <begin position="896"/>
        <end position="907"/>
    </location>
</feature>
<keyword evidence="1" id="KW-0547">Nucleotide-binding</keyword>
<dbReference type="InterPro" id="IPR001650">
    <property type="entry name" value="Helicase_C-like"/>
</dbReference>
<name>A0ABQ0DEI1_9EUKA</name>
<feature type="region of interest" description="Disordered" evidence="5">
    <location>
        <begin position="896"/>
        <end position="927"/>
    </location>
</feature>
<proteinExistence type="predicted"/>
<dbReference type="Proteomes" id="UP001628156">
    <property type="component" value="Unassembled WGS sequence"/>
</dbReference>
<feature type="domain" description="Helicase ATP-binding" evidence="6">
    <location>
        <begin position="136"/>
        <end position="291"/>
    </location>
</feature>
<comment type="caution">
    <text evidence="8">The sequence shown here is derived from an EMBL/GenBank/DDBJ whole genome shotgun (WGS) entry which is preliminary data.</text>
</comment>
<evidence type="ECO:0000313" key="8">
    <source>
        <dbReference type="EMBL" id="GAB1221271.1"/>
    </source>
</evidence>
<organism evidence="8 9">
    <name type="scientific">Entamoeba nuttalli</name>
    <dbReference type="NCBI Taxonomy" id="412467"/>
    <lineage>
        <taxon>Eukaryota</taxon>
        <taxon>Amoebozoa</taxon>
        <taxon>Evosea</taxon>
        <taxon>Archamoebae</taxon>
        <taxon>Mastigamoebida</taxon>
        <taxon>Entamoebidae</taxon>
        <taxon>Entamoeba</taxon>
    </lineage>
</organism>
<evidence type="ECO:0000256" key="2">
    <source>
        <dbReference type="ARBA" id="ARBA00022801"/>
    </source>
</evidence>
<dbReference type="SMART" id="SM00490">
    <property type="entry name" value="HELICc"/>
    <property type="match status" value="1"/>
</dbReference>
<reference evidence="8 9" key="1">
    <citation type="journal article" date="2019" name="PLoS Negl. Trop. Dis.">
        <title>Whole genome sequencing of Entamoeba nuttalli reveals mammalian host-related molecular signatures and a novel octapeptide-repeat surface protein.</title>
        <authorList>
            <person name="Tanaka M."/>
            <person name="Makiuchi T."/>
            <person name="Komiyama T."/>
            <person name="Shiina T."/>
            <person name="Osaki K."/>
            <person name="Tachibana H."/>
        </authorList>
    </citation>
    <scope>NUCLEOTIDE SEQUENCE [LARGE SCALE GENOMIC DNA]</scope>
    <source>
        <strain evidence="8 9">P19-061405</strain>
    </source>
</reference>
<keyword evidence="9" id="KW-1185">Reference proteome</keyword>
<dbReference type="InterPro" id="IPR049730">
    <property type="entry name" value="SNF2/RAD54-like_C"/>
</dbReference>
<dbReference type="PROSITE" id="PS51192">
    <property type="entry name" value="HELICASE_ATP_BIND_1"/>
    <property type="match status" value="1"/>
</dbReference>
<dbReference type="Gene3D" id="3.40.50.300">
    <property type="entry name" value="P-loop containing nucleotide triphosphate hydrolases"/>
    <property type="match status" value="1"/>
</dbReference>
<evidence type="ECO:0000256" key="4">
    <source>
        <dbReference type="ARBA" id="ARBA00022840"/>
    </source>
</evidence>
<sequence>MEGKKKFFRKPLTSAQINVLKKQEEPACDLVLEIMSKTEFGCHQRKLPKEIVKAMEGMRGFHKDNGYFLPLRHYHNIVSQLKNMGFSMKEIPNEVLQYFQDEIEGIDTSPQEVVDMSRIGEQLLFKLKPFQIQGVEFGIRHNGRCLIADEMGLGKTLQAISIAQYYKTDWPLLVICPSSLRTNWKNEIMTNCKCYDDVVVMFSSKDLNKPWGRVTIVSYEIAAKHSQEILDKQFKIVIADECHYLKNSQSKRCRELLPVLVNAEHTILLSGTALLSRPSELYPQMQALRFPIFSSFHNFGIRYCNAKVTQFGWDYTGNSHLPELHILLSKFVMIRRLKEEVLSELPDKERMEVVIEISQEDIIKMKDLRLAAEIQKKKLGDKVEKFTKQIQFVELYNMTCTAKLKGVCSFLDKMIIEGKKLLVFGHHQEMLDGIETYIKENNIEYIRIDGSTNAPLRAKYVDRFQKEKRIRIAILSVTAAGTGITLHSADTVVFAELYWTPGVLRQAEDRVHRIGQKNDVRIFYLIGKQTVDDLIWPLLEKKLKISGETLDGKEVGHDTKKVTVSVEIEKEDNNDNIGSKNTPINIDCDDDIFIDDDKLQTTKPIDYDNSSELLEDVLFEEKPRRKTKTIITEVNNEEKMKSFTKRISQESDVSITGIKEGNNYGFPCLIGSKKLKEDNGKPIALMKPEPMGKRNKTINDFFKVTKPIPKGLLTFANEVDYGKKKKIDEENGLLDDIPSSVFTSCTEVNEKSQEKEMIQNVMDNMSHVSVKRMPSSVNLFSFNSTCKNENKKDILMEEADKTIQKNEEEIKKIEVIEIEDDKKPMHSQEVIEAQKLNETIKQPINTKKKGIVIKLTKHQKEVFDTKMGSINKKNKERKRSLSPSQSSITSFFKTSDDIQKKESKPEKTSLLVTTTKKNSVPTEDEFELEPNEFEKSMIGLGNTTGKMKYHALLPNK</sequence>
<protein>
    <recommendedName>
        <fullName evidence="10">Helicase</fullName>
    </recommendedName>
</protein>
<evidence type="ECO:0000313" key="9">
    <source>
        <dbReference type="Proteomes" id="UP001628156"/>
    </source>
</evidence>
<evidence type="ECO:0000256" key="5">
    <source>
        <dbReference type="SAM" id="MobiDB-lite"/>
    </source>
</evidence>
<feature type="compositionally biased region" description="Polar residues" evidence="5">
    <location>
        <begin position="910"/>
        <end position="921"/>
    </location>
</feature>
<dbReference type="EMBL" id="BAAFRS010000078">
    <property type="protein sequence ID" value="GAB1221271.1"/>
    <property type="molecule type" value="Genomic_DNA"/>
</dbReference>
<evidence type="ECO:0000259" key="6">
    <source>
        <dbReference type="PROSITE" id="PS51192"/>
    </source>
</evidence>
<dbReference type="CDD" id="cd18793">
    <property type="entry name" value="SF2_C_SNF"/>
    <property type="match status" value="1"/>
</dbReference>
<dbReference type="PANTHER" id="PTHR45766:SF3">
    <property type="entry name" value="DNA ANNEALING HELICASE AND ENDONUCLEASE ZRANB3"/>
    <property type="match status" value="1"/>
</dbReference>
<evidence type="ECO:0000256" key="3">
    <source>
        <dbReference type="ARBA" id="ARBA00022806"/>
    </source>
</evidence>
<accession>A0ABQ0DEI1</accession>
<evidence type="ECO:0008006" key="10">
    <source>
        <dbReference type="Google" id="ProtNLM"/>
    </source>
</evidence>
<feature type="domain" description="Helicase C-terminal" evidence="7">
    <location>
        <begin position="410"/>
        <end position="563"/>
    </location>
</feature>
<dbReference type="InterPro" id="IPR038718">
    <property type="entry name" value="SNF2-like_sf"/>
</dbReference>
<dbReference type="Gene3D" id="3.40.50.10810">
    <property type="entry name" value="Tandem AAA-ATPase domain"/>
    <property type="match status" value="1"/>
</dbReference>
<dbReference type="Pfam" id="PF00176">
    <property type="entry name" value="SNF2-rel_dom"/>
    <property type="match status" value="1"/>
</dbReference>
<dbReference type="CDD" id="cd18010">
    <property type="entry name" value="DEXHc_HARP_SMARCAL1"/>
    <property type="match status" value="1"/>
</dbReference>
<keyword evidence="4" id="KW-0067">ATP-binding</keyword>
<dbReference type="InterPro" id="IPR027417">
    <property type="entry name" value="P-loop_NTPase"/>
</dbReference>
<dbReference type="InterPro" id="IPR014001">
    <property type="entry name" value="Helicase_ATP-bd"/>
</dbReference>
<dbReference type="SUPFAM" id="SSF52540">
    <property type="entry name" value="P-loop containing nucleoside triphosphate hydrolases"/>
    <property type="match status" value="2"/>
</dbReference>
<keyword evidence="2" id="KW-0378">Hydrolase</keyword>
<dbReference type="PANTHER" id="PTHR45766">
    <property type="entry name" value="DNA ANNEALING HELICASE AND ENDONUCLEASE ZRANB3 FAMILY MEMBER"/>
    <property type="match status" value="1"/>
</dbReference>
<dbReference type="PROSITE" id="PS51194">
    <property type="entry name" value="HELICASE_CTER"/>
    <property type="match status" value="1"/>
</dbReference>
<dbReference type="Pfam" id="PF00271">
    <property type="entry name" value="Helicase_C"/>
    <property type="match status" value="1"/>
</dbReference>
<gene>
    <name evidence="8" type="ORF">ENUP19_0078G0003</name>
</gene>